<sequence length="1263" mass="143848">MFRQQKTKDELRFFRMTLLNQRTVPSALKDPTLHPHQIITPSTGEGMFAIHADPTGVPAPKGIWVENKEGKLREIAPFSPWTDSLTYPLIKPRGDDGYSFENPIPFAKPPSRKGTINNEDQTEMVSDDDASLKTFDAQSVASSEVESVASDTASISSRPESSRKFITLRDHCKYYLAIRDNDVAAGYHHILTCGGGLGQRWILDQAAKIDWQIATFLRRPDMDLRISTPRSLLLYLINQYNKQKARQNPNAQRKSVDDIGSVVRLSEKNVNSLQYWKKMYEDCNTIFARYHDAKKARLFITFTNNREWPEFKQNLYKNELYEKSYFGTIIGSGESMEFQGRGGPHAHIVAQTDLDAIPEVIQEYIWAHIPSLPDKDDDTPIAQMHREIRELIHMQLHRCSDTWCGPKDPKTGRCKKGFPATYSKCTILHPDRPAVYFRPSPAEGGAQIEVNNLIYDNSHVVPFNPFVLIRFRVHHNVLFAYGNKANIKYALKYPFKGPGHCYVECKEESGNKIGIDEPAQYAKMNFRGATEAYAVVNSIAYVRLSHHVVKLSIHLPNQQPIVFRAGQLVSKAQQIEQGDLPETPCSAYWKQWQNEWKDEPEFKDMLFVQVPERFRWVNDKWVAYKRKPSKRPPIGRIVPVPPSDPERFALYQLMRHYPGDPDHLKMANQQPCTSFIEAAIKHGLLEDDRVWDKTLEEASLSRWPDQMRWLFVSILVFGQPSNARELWDKYKEHMYHPHGIASKAQRLAKELQALADIDWRLFNFGFSCVHFGLPDPPNSIAKNTEKAVEEFFFGDDDLNVPPGLPNANQPQQSQTPPLNSDQQMVFDAVVKAIQTDPSDQSVPRRLFVYGDGGTGKTYLFGQIIRRLRKAPYSNKVLATASTGCAAILLPYGKTAHSTFRLGREVSLDKLPSIPLESFFARRIREAQLIIIDEITMLNNTVIEVIDRVCKEMAIRQHKELLFGGKTVIFSGDFKQSLPVVPHEGLAAQVAACFQTSPLFGQFTTMKLTINHRLGKGQQDYMKMCRQIGHGETGEFFWIPPQFLVQSSEDLIDFVYPDFQKLLGNDKELLNRLILAPHIQTCDEINELMMDNVPGQVRDYLSTDKPLDERPLDIDEIESEVAALNQRTDSGMPPHRLRLKNLVKKKITGRAINGTAVGGQVRFFIERTRNVYEDKAPGGLKYERLQFPIKPAFAMTILKGQGQTIRTVGIDLEREVFSHGQLYTAFSRASDGNNVRVYAPNRETDAQGRARVLNIVATNMLQLQ</sequence>
<keyword evidence="1" id="KW-0378">Hydrolase</keyword>
<dbReference type="GO" id="GO:0006281">
    <property type="term" value="P:DNA repair"/>
    <property type="evidence" value="ECO:0007669"/>
    <property type="project" value="UniProtKB-KW"/>
</dbReference>
<evidence type="ECO:0000259" key="2">
    <source>
        <dbReference type="Pfam" id="PF05970"/>
    </source>
</evidence>
<dbReference type="Pfam" id="PF14214">
    <property type="entry name" value="Helitron_like_N"/>
    <property type="match status" value="1"/>
</dbReference>
<keyword evidence="1" id="KW-0234">DNA repair</keyword>
<evidence type="ECO:0000256" key="1">
    <source>
        <dbReference type="RuleBase" id="RU363044"/>
    </source>
</evidence>
<dbReference type="GO" id="GO:0000723">
    <property type="term" value="P:telomere maintenance"/>
    <property type="evidence" value="ECO:0007669"/>
    <property type="project" value="InterPro"/>
</dbReference>
<comment type="cofactor">
    <cofactor evidence="1">
        <name>Mg(2+)</name>
        <dbReference type="ChEBI" id="CHEBI:18420"/>
    </cofactor>
</comment>
<organism evidence="4 5">
    <name type="scientific">Globodera rostochiensis</name>
    <name type="common">Golden nematode worm</name>
    <name type="synonym">Heterodera rostochiensis</name>
    <dbReference type="NCBI Taxonomy" id="31243"/>
    <lineage>
        <taxon>Eukaryota</taxon>
        <taxon>Metazoa</taxon>
        <taxon>Ecdysozoa</taxon>
        <taxon>Nematoda</taxon>
        <taxon>Chromadorea</taxon>
        <taxon>Rhabditida</taxon>
        <taxon>Tylenchina</taxon>
        <taxon>Tylenchomorpha</taxon>
        <taxon>Tylenchoidea</taxon>
        <taxon>Heteroderidae</taxon>
        <taxon>Heteroderinae</taxon>
        <taxon>Globodera</taxon>
    </lineage>
</organism>
<keyword evidence="4" id="KW-1185">Reference proteome</keyword>
<dbReference type="InterPro" id="IPR027417">
    <property type="entry name" value="P-loop_NTPase"/>
</dbReference>
<dbReference type="GO" id="GO:0043139">
    <property type="term" value="F:5'-3' DNA helicase activity"/>
    <property type="evidence" value="ECO:0007669"/>
    <property type="project" value="UniProtKB-EC"/>
</dbReference>
<keyword evidence="1" id="KW-0067">ATP-binding</keyword>
<dbReference type="PANTHER" id="PTHR10492:SF57">
    <property type="entry name" value="ATP-DEPENDENT DNA HELICASE"/>
    <property type="match status" value="1"/>
</dbReference>
<keyword evidence="1" id="KW-0547">Nucleotide-binding</keyword>
<dbReference type="EC" id="5.6.2.3" evidence="1"/>
<name>A0A914H1P0_GLORO</name>
<proteinExistence type="inferred from homology"/>
<feature type="domain" description="DNA helicase Pif1-like DEAD-box helicase" evidence="2">
    <location>
        <begin position="818"/>
        <end position="1031"/>
    </location>
</feature>
<dbReference type="InterPro" id="IPR010285">
    <property type="entry name" value="DNA_helicase_pif1-like_DEAD"/>
</dbReference>
<dbReference type="SUPFAM" id="SSF52540">
    <property type="entry name" value="P-loop containing nucleoside triphosphate hydrolases"/>
    <property type="match status" value="2"/>
</dbReference>
<comment type="similarity">
    <text evidence="1">Belongs to the helicase family.</text>
</comment>
<comment type="catalytic activity">
    <reaction evidence="1">
        <text>ATP + H2O = ADP + phosphate + H(+)</text>
        <dbReference type="Rhea" id="RHEA:13065"/>
        <dbReference type="ChEBI" id="CHEBI:15377"/>
        <dbReference type="ChEBI" id="CHEBI:15378"/>
        <dbReference type="ChEBI" id="CHEBI:30616"/>
        <dbReference type="ChEBI" id="CHEBI:43474"/>
        <dbReference type="ChEBI" id="CHEBI:456216"/>
        <dbReference type="EC" id="5.6.2.3"/>
    </reaction>
</comment>
<protein>
    <recommendedName>
        <fullName evidence="1">ATP-dependent DNA helicase</fullName>
        <ecNumber evidence="1">5.6.2.3</ecNumber>
    </recommendedName>
</protein>
<keyword evidence="1" id="KW-0233">DNA recombination</keyword>
<dbReference type="PANTHER" id="PTHR10492">
    <property type="match status" value="1"/>
</dbReference>
<dbReference type="InterPro" id="IPR025476">
    <property type="entry name" value="Helitron_helicase-like"/>
</dbReference>
<evidence type="ECO:0000313" key="5">
    <source>
        <dbReference type="WBParaSite" id="Gr19_v10_g13091.t3"/>
    </source>
</evidence>
<evidence type="ECO:0000259" key="3">
    <source>
        <dbReference type="Pfam" id="PF14214"/>
    </source>
</evidence>
<dbReference type="GO" id="GO:0016787">
    <property type="term" value="F:hydrolase activity"/>
    <property type="evidence" value="ECO:0007669"/>
    <property type="project" value="UniProtKB-KW"/>
</dbReference>
<keyword evidence="1" id="KW-0227">DNA damage</keyword>
<dbReference type="Pfam" id="PF05970">
    <property type="entry name" value="PIF1"/>
    <property type="match status" value="1"/>
</dbReference>
<dbReference type="GO" id="GO:0005524">
    <property type="term" value="F:ATP binding"/>
    <property type="evidence" value="ECO:0007669"/>
    <property type="project" value="UniProtKB-KW"/>
</dbReference>
<keyword evidence="1" id="KW-0347">Helicase</keyword>
<accession>A0A914H1P0</accession>
<dbReference type="WBParaSite" id="Gr19_v10_g13091.t3">
    <property type="protein sequence ID" value="Gr19_v10_g13091.t3"/>
    <property type="gene ID" value="Gr19_v10_g13091"/>
</dbReference>
<dbReference type="GO" id="GO:0006310">
    <property type="term" value="P:DNA recombination"/>
    <property type="evidence" value="ECO:0007669"/>
    <property type="project" value="UniProtKB-KW"/>
</dbReference>
<dbReference type="AlphaFoldDB" id="A0A914H1P0"/>
<dbReference type="CDD" id="cd18809">
    <property type="entry name" value="SF1_C_RecD"/>
    <property type="match status" value="1"/>
</dbReference>
<dbReference type="Proteomes" id="UP000887572">
    <property type="component" value="Unplaced"/>
</dbReference>
<dbReference type="Gene3D" id="3.40.50.300">
    <property type="entry name" value="P-loop containing nucleotide triphosphate hydrolases"/>
    <property type="match status" value="1"/>
</dbReference>
<feature type="domain" description="Helitron helicase-like" evidence="3">
    <location>
        <begin position="186"/>
        <end position="316"/>
    </location>
</feature>
<reference evidence="5" key="1">
    <citation type="submission" date="2022-11" db="UniProtKB">
        <authorList>
            <consortium name="WormBaseParasite"/>
        </authorList>
    </citation>
    <scope>IDENTIFICATION</scope>
</reference>
<evidence type="ECO:0000313" key="4">
    <source>
        <dbReference type="Proteomes" id="UP000887572"/>
    </source>
</evidence>